<reference evidence="1 2" key="2">
    <citation type="submission" date="2017-10" db="EMBL/GenBank/DDBJ databases">
        <title>Genome analyses suggest a sexual origin of heterokaryosis in a supposedly ancient asexual fungus.</title>
        <authorList>
            <person name="Corradi N."/>
            <person name="Sedzielewska K."/>
            <person name="Noel J."/>
            <person name="Charron P."/>
            <person name="Farinelli L."/>
            <person name="Marton T."/>
            <person name="Kruger M."/>
            <person name="Pelin A."/>
            <person name="Brachmann A."/>
            <person name="Corradi N."/>
        </authorList>
    </citation>
    <scope>NUCLEOTIDE SEQUENCE [LARGE SCALE GENOMIC DNA]</scope>
    <source>
        <strain evidence="1 2">A1</strain>
    </source>
</reference>
<reference evidence="1 2" key="1">
    <citation type="submission" date="2017-10" db="EMBL/GenBank/DDBJ databases">
        <title>Extensive intraspecific genome diversity in a model arbuscular mycorrhizal fungus.</title>
        <authorList>
            <person name="Chen E.C.H."/>
            <person name="Morin E."/>
            <person name="Baudet D."/>
            <person name="Noel J."/>
            <person name="Ndikumana S."/>
            <person name="Charron P."/>
            <person name="St-Onge C."/>
            <person name="Giorgi J."/>
            <person name="Grigoriev I.V."/>
            <person name="Roux C."/>
            <person name="Martin F.M."/>
            <person name="Corradi N."/>
        </authorList>
    </citation>
    <scope>NUCLEOTIDE SEQUENCE [LARGE SCALE GENOMIC DNA]</scope>
    <source>
        <strain evidence="1 2">A1</strain>
    </source>
</reference>
<evidence type="ECO:0000313" key="1">
    <source>
        <dbReference type="EMBL" id="PKC57822.1"/>
    </source>
</evidence>
<comment type="caution">
    <text evidence="1">The sequence shown here is derived from an EMBL/GenBank/DDBJ whole genome shotgun (WGS) entry which is preliminary data.</text>
</comment>
<gene>
    <name evidence="1" type="ORF">RhiirA1_471897</name>
</gene>
<name>A0A2N0R3D6_9GLOM</name>
<evidence type="ECO:0000313" key="2">
    <source>
        <dbReference type="Proteomes" id="UP000232688"/>
    </source>
</evidence>
<dbReference type="EMBL" id="LLXH01001707">
    <property type="protein sequence ID" value="PKC57822.1"/>
    <property type="molecule type" value="Genomic_DNA"/>
</dbReference>
<accession>A0A2N0R3D6</accession>
<proteinExistence type="predicted"/>
<dbReference type="Proteomes" id="UP000232688">
    <property type="component" value="Unassembled WGS sequence"/>
</dbReference>
<sequence>MEGSDAHILPILSILHRNIQDLVEATCEGETMSLGEIYHLLLYLEWDISLIHGDLGIVSYTNSEISGSEADKNARAYLQKFRRSLAFSAFGKRCSKCGNTEIHR</sequence>
<protein>
    <submittedName>
        <fullName evidence="1">Uncharacterized protein</fullName>
    </submittedName>
</protein>
<dbReference type="VEuPathDB" id="FungiDB:FUN_023470"/>
<organism evidence="1 2">
    <name type="scientific">Rhizophagus irregularis</name>
    <dbReference type="NCBI Taxonomy" id="588596"/>
    <lineage>
        <taxon>Eukaryota</taxon>
        <taxon>Fungi</taxon>
        <taxon>Fungi incertae sedis</taxon>
        <taxon>Mucoromycota</taxon>
        <taxon>Glomeromycotina</taxon>
        <taxon>Glomeromycetes</taxon>
        <taxon>Glomerales</taxon>
        <taxon>Glomeraceae</taxon>
        <taxon>Rhizophagus</taxon>
    </lineage>
</organism>
<dbReference type="VEuPathDB" id="FungiDB:RhiirA1_471897"/>
<dbReference type="VEuPathDB" id="FungiDB:RhiirFUN_001612"/>
<dbReference type="AlphaFoldDB" id="A0A2N0R3D6"/>